<reference evidence="2" key="1">
    <citation type="journal article" date="2021" name="Proc. Natl. Acad. Sci. U.S.A.">
        <title>A Catalog of Tens of Thousands of Viruses from Human Metagenomes Reveals Hidden Associations with Chronic Diseases.</title>
        <authorList>
            <person name="Tisza M.J."/>
            <person name="Buck C.B."/>
        </authorList>
    </citation>
    <scope>NUCLEOTIDE SEQUENCE</scope>
    <source>
        <strain evidence="2">CtCo31</strain>
    </source>
</reference>
<evidence type="ECO:0000259" key="1">
    <source>
        <dbReference type="Pfam" id="PF07880"/>
    </source>
</evidence>
<protein>
    <submittedName>
        <fullName evidence="2">Baseplate wedge protein</fullName>
    </submittedName>
</protein>
<organism evidence="2">
    <name type="scientific">Myoviridae sp. ctCo31</name>
    <dbReference type="NCBI Taxonomy" id="2825053"/>
    <lineage>
        <taxon>Viruses</taxon>
        <taxon>Duplodnaviria</taxon>
        <taxon>Heunggongvirae</taxon>
        <taxon>Uroviricota</taxon>
        <taxon>Caudoviricetes</taxon>
    </lineage>
</organism>
<dbReference type="InterPro" id="IPR008987">
    <property type="entry name" value="Baseplate_struct_prot_Gp9/10_N"/>
</dbReference>
<evidence type="ECO:0000313" key="2">
    <source>
        <dbReference type="EMBL" id="DAF95448.1"/>
    </source>
</evidence>
<dbReference type="Pfam" id="PF07880">
    <property type="entry name" value="T4_gp9_10_N"/>
    <property type="match status" value="1"/>
</dbReference>
<proteinExistence type="predicted"/>
<dbReference type="GO" id="GO:0019076">
    <property type="term" value="P:viral release from host cell"/>
    <property type="evidence" value="ECO:0007669"/>
    <property type="project" value="InterPro"/>
</dbReference>
<dbReference type="SUPFAM" id="SSF50017">
    <property type="entry name" value="gp9"/>
    <property type="match status" value="1"/>
</dbReference>
<dbReference type="InterPro" id="IPR036240">
    <property type="entry name" value="Gp9-like_sf"/>
</dbReference>
<feature type="domain" description="Baseplate structural protein Gp9/Gp10 N-terminal" evidence="1">
    <location>
        <begin position="3"/>
        <end position="42"/>
    </location>
</feature>
<dbReference type="EMBL" id="BK016109">
    <property type="protein sequence ID" value="DAF95448.1"/>
    <property type="molecule type" value="Genomic_DNA"/>
</dbReference>
<accession>A0A8S5ULU3</accession>
<sequence length="48" mass="5106">MAKQVLTLGSAVDDGQGDYLRLGGQKINSNFNDVYSELGDDTNLFPAG</sequence>
<name>A0A8S5ULU3_9CAUD</name>
<dbReference type="Gene3D" id="1.20.5.960">
    <property type="entry name" value="Bacteriophage t4 gene product 9 (gp9)"/>
    <property type="match status" value="1"/>
</dbReference>